<sequence length="66" mass="6998">MDAQQRKTVTGGEGREEPEAGVQDGGGLPEVAVTGDAPTLEELSERREELRARVAAHLRALRSGDA</sequence>
<evidence type="ECO:0000256" key="1">
    <source>
        <dbReference type="SAM" id="MobiDB-lite"/>
    </source>
</evidence>
<reference evidence="2 3" key="1">
    <citation type="submission" date="2016-10" db="EMBL/GenBank/DDBJ databases">
        <authorList>
            <person name="de Groot N.N."/>
        </authorList>
    </citation>
    <scope>NUCLEOTIDE SEQUENCE [LARGE SCALE GENOMIC DNA]</scope>
    <source>
        <strain evidence="2 3">CGMCC 4.5739</strain>
    </source>
</reference>
<feature type="region of interest" description="Disordered" evidence="1">
    <location>
        <begin position="1"/>
        <end position="38"/>
    </location>
</feature>
<dbReference type="EMBL" id="FOLM01000015">
    <property type="protein sequence ID" value="SFD43642.1"/>
    <property type="molecule type" value="Genomic_DNA"/>
</dbReference>
<dbReference type="STRING" id="910347.SAMN05421773_11555"/>
<evidence type="ECO:0000313" key="2">
    <source>
        <dbReference type="EMBL" id="SFD43642.1"/>
    </source>
</evidence>
<organism evidence="2 3">
    <name type="scientific">Streptomyces aidingensis</name>
    <dbReference type="NCBI Taxonomy" id="910347"/>
    <lineage>
        <taxon>Bacteria</taxon>
        <taxon>Bacillati</taxon>
        <taxon>Actinomycetota</taxon>
        <taxon>Actinomycetes</taxon>
        <taxon>Kitasatosporales</taxon>
        <taxon>Streptomycetaceae</taxon>
        <taxon>Streptomyces</taxon>
    </lineage>
</organism>
<protein>
    <submittedName>
        <fullName evidence="2">Uncharacterized protein</fullName>
    </submittedName>
</protein>
<evidence type="ECO:0000313" key="3">
    <source>
        <dbReference type="Proteomes" id="UP000199207"/>
    </source>
</evidence>
<dbReference type="Proteomes" id="UP000199207">
    <property type="component" value="Unassembled WGS sequence"/>
</dbReference>
<accession>A0A1I1SBE6</accession>
<keyword evidence="3" id="KW-1185">Reference proteome</keyword>
<dbReference type="AlphaFoldDB" id="A0A1I1SBE6"/>
<name>A0A1I1SBE6_9ACTN</name>
<gene>
    <name evidence="2" type="ORF">SAMN05421773_11555</name>
</gene>
<proteinExistence type="predicted"/>